<dbReference type="RefSeq" id="XP_010923366.1">
    <property type="nucleotide sequence ID" value="XM_010925064.2"/>
</dbReference>
<dbReference type="Gene3D" id="3.90.1320.10">
    <property type="entry name" value="Outer-capsid protein sigma 3, large lobe"/>
    <property type="match status" value="1"/>
</dbReference>
<evidence type="ECO:0000313" key="3">
    <source>
        <dbReference type="Proteomes" id="UP000504607"/>
    </source>
</evidence>
<dbReference type="InterPro" id="IPR004314">
    <property type="entry name" value="Neprosin"/>
</dbReference>
<protein>
    <submittedName>
        <fullName evidence="4">Uncharacterized protein LOC105046468</fullName>
    </submittedName>
</protein>
<dbReference type="OrthoDB" id="1858978at2759"/>
<dbReference type="InterPro" id="IPR053168">
    <property type="entry name" value="Glutamic_endopeptidase"/>
</dbReference>
<keyword evidence="3" id="KW-1185">Reference proteome</keyword>
<evidence type="ECO:0000256" key="1">
    <source>
        <dbReference type="SAM" id="SignalP"/>
    </source>
</evidence>
<dbReference type="PANTHER" id="PTHR31589:SF24">
    <property type="entry name" value="OS07G0205500 PROTEIN"/>
    <property type="match status" value="1"/>
</dbReference>
<dbReference type="InterPro" id="IPR025521">
    <property type="entry name" value="Neprosin_propep"/>
</dbReference>
<dbReference type="PANTHER" id="PTHR31589">
    <property type="entry name" value="PROTEIN, PUTATIVE (DUF239)-RELATED-RELATED"/>
    <property type="match status" value="1"/>
</dbReference>
<dbReference type="Pfam" id="PF03080">
    <property type="entry name" value="Neprosin"/>
    <property type="match status" value="1"/>
</dbReference>
<dbReference type="KEGG" id="egu:105046468"/>
<gene>
    <name evidence="4" type="primary">LOC105046468</name>
</gene>
<organism evidence="3 4">
    <name type="scientific">Elaeis guineensis var. tenera</name>
    <name type="common">Oil palm</name>
    <dbReference type="NCBI Taxonomy" id="51953"/>
    <lineage>
        <taxon>Eukaryota</taxon>
        <taxon>Viridiplantae</taxon>
        <taxon>Streptophyta</taxon>
        <taxon>Embryophyta</taxon>
        <taxon>Tracheophyta</taxon>
        <taxon>Spermatophyta</taxon>
        <taxon>Magnoliopsida</taxon>
        <taxon>Liliopsida</taxon>
        <taxon>Arecaceae</taxon>
        <taxon>Arecoideae</taxon>
        <taxon>Cocoseae</taxon>
        <taxon>Elaeidinae</taxon>
        <taxon>Elaeis</taxon>
    </lineage>
</organism>
<evidence type="ECO:0000313" key="4">
    <source>
        <dbReference type="RefSeq" id="XP_010923366.1"/>
    </source>
</evidence>
<sequence>MKLQVSITHSLMALLLVMISLWCIEGAVQATTKQLEVQQHLKQLNKPAVKSIKSPDGDIIDCVHISHQPAFDHPLLKNHTIQMRPSFRPLGLYDEQKETSPIRQLWHQNGRCPKDTIPIRRTKKDDVLRASSIERYGKKMHRTIQNPTSVGLDQYNISAREVATVFVSGVKTFFGAKAIMNAWNPKVEGPDQFSASEMSLVGEGILNTIQAGWHVHPSLYGDNKTRLFAYWDSNWKLGIGCWNLVCPGFVQVNKDIALGAAVDPISIYDGNQYDITIMIYKDPNTTDWWLEYGNRIPLGYWPTSILPNLNDGASLVEWGGEVVNPKLSHQHTTTEMGSGHFPEEGFGKASYFKNIQIVLSDNVLLDPTNIGSSITQSSCYNVHNDHSTDWGYYFYYGGPGQNPNCQ</sequence>
<name>A0A6I9RHK2_ELAGV</name>
<reference evidence="4" key="1">
    <citation type="submission" date="2025-08" db="UniProtKB">
        <authorList>
            <consortium name="RefSeq"/>
        </authorList>
    </citation>
    <scope>IDENTIFICATION</scope>
</reference>
<feature type="chain" id="PRO_5026925422" evidence="1">
    <location>
        <begin position="31"/>
        <end position="406"/>
    </location>
</feature>
<feature type="domain" description="Neprosin PEP catalytic" evidence="2">
    <location>
        <begin position="154"/>
        <end position="406"/>
    </location>
</feature>
<dbReference type="AlphaFoldDB" id="A0A6I9RHK2"/>
<evidence type="ECO:0000259" key="2">
    <source>
        <dbReference type="PROSITE" id="PS52045"/>
    </source>
</evidence>
<dbReference type="InParanoid" id="A0A6I9RHK2"/>
<accession>A0A6I9RHK2</accession>
<proteinExistence type="predicted"/>
<keyword evidence="1" id="KW-0732">Signal</keyword>
<dbReference type="Pfam" id="PF14365">
    <property type="entry name" value="Neprosin_AP"/>
    <property type="match status" value="1"/>
</dbReference>
<dbReference type="GeneID" id="105046468"/>
<dbReference type="Proteomes" id="UP000504607">
    <property type="component" value="Chromosome 6"/>
</dbReference>
<feature type="signal peptide" evidence="1">
    <location>
        <begin position="1"/>
        <end position="30"/>
    </location>
</feature>
<dbReference type="PROSITE" id="PS52045">
    <property type="entry name" value="NEPROSIN_PEP_CD"/>
    <property type="match status" value="1"/>
</dbReference>